<evidence type="ECO:0000256" key="3">
    <source>
        <dbReference type="ARBA" id="ARBA00004906"/>
    </source>
</evidence>
<reference evidence="20" key="1">
    <citation type="submission" date="2014-11" db="EMBL/GenBank/DDBJ databases">
        <authorList>
            <person name="Geib S."/>
        </authorList>
    </citation>
    <scope>NUCLEOTIDE SEQUENCE</scope>
</reference>
<evidence type="ECO:0000256" key="17">
    <source>
        <dbReference type="ARBA" id="ARBA00023140"/>
    </source>
</evidence>
<evidence type="ECO:0000256" key="9">
    <source>
        <dbReference type="ARBA" id="ARBA00022692"/>
    </source>
</evidence>
<keyword evidence="15" id="KW-1133">Transmembrane helix</keyword>
<keyword evidence="7" id="KW-0962">Peroxisome biogenesis</keyword>
<evidence type="ECO:0000256" key="13">
    <source>
        <dbReference type="ARBA" id="ARBA00022833"/>
    </source>
</evidence>
<sequence>MTKRRNIIGKNLLDFRNARARQPEIVRSVQKDVKYTEELAEDFSDLLRLTGARSWIKYNQLCKLFAEITYHGFASSNNLQTLGEEYTGVIQVDSAYMNIPSRLLQLVSIILEFGGDALFHRVLEKLEKYIKDNEAIVPDAKQKLLKVLWIMHSSPQYIKALHKSLFYLRSSKYQISKRITGLNYVLIRHWLQPEFSLYGYKILGVISFLQVTVSLIINAYESWKDHRRKTLENMNSSSRRLVSAESNANPEKSDAPQCILCLEPRINTTLAPCGHLFCWNCILDWLDERDECPLCREKLKKSNLIPLQNYL</sequence>
<dbReference type="PANTHER" id="PTHR23350:SF0">
    <property type="entry name" value="PEROXISOME BIOGENESIS FACTOR 10"/>
    <property type="match status" value="1"/>
</dbReference>
<keyword evidence="16" id="KW-0472">Membrane</keyword>
<dbReference type="Pfam" id="PF13920">
    <property type="entry name" value="zf-C3HC4_3"/>
    <property type="match status" value="1"/>
</dbReference>
<keyword evidence="6" id="KW-0813">Transport</keyword>
<comment type="catalytic activity">
    <reaction evidence="1">
        <text>S-ubiquitinyl-[E2 ubiquitin-conjugating enzyme]-L-cysteine + [acceptor protein]-L-lysine = [E2 ubiquitin-conjugating enzyme]-L-cysteine + N(6)-ubiquitinyl-[acceptor protein]-L-lysine.</text>
        <dbReference type="EC" id="2.3.2.27"/>
    </reaction>
</comment>
<dbReference type="GO" id="GO:0016558">
    <property type="term" value="P:protein import into peroxisome matrix"/>
    <property type="evidence" value="ECO:0007669"/>
    <property type="project" value="InterPro"/>
</dbReference>
<evidence type="ECO:0000256" key="11">
    <source>
        <dbReference type="ARBA" id="ARBA00022771"/>
    </source>
</evidence>
<keyword evidence="14" id="KW-0653">Protein transport</keyword>
<evidence type="ECO:0000313" key="20">
    <source>
        <dbReference type="EMBL" id="JAC99921.1"/>
    </source>
</evidence>
<keyword evidence="10" id="KW-0479">Metal-binding</keyword>
<dbReference type="PANTHER" id="PTHR23350">
    <property type="entry name" value="PEROXISOME ASSEMBLY PROTEIN 10"/>
    <property type="match status" value="1"/>
</dbReference>
<dbReference type="InterPro" id="IPR013083">
    <property type="entry name" value="Znf_RING/FYVE/PHD"/>
</dbReference>
<dbReference type="PROSITE" id="PS50089">
    <property type="entry name" value="ZF_RING_2"/>
    <property type="match status" value="1"/>
</dbReference>
<evidence type="ECO:0000256" key="2">
    <source>
        <dbReference type="ARBA" id="ARBA00004585"/>
    </source>
</evidence>
<keyword evidence="11 18" id="KW-0863">Zinc-finger</keyword>
<dbReference type="EMBL" id="GBXI01014370">
    <property type="protein sequence ID" value="JAC99921.1"/>
    <property type="molecule type" value="Transcribed_RNA"/>
</dbReference>
<dbReference type="GO" id="GO:0008270">
    <property type="term" value="F:zinc ion binding"/>
    <property type="evidence" value="ECO:0007669"/>
    <property type="project" value="UniProtKB-KW"/>
</dbReference>
<dbReference type="InterPro" id="IPR006845">
    <property type="entry name" value="Pex_N"/>
</dbReference>
<evidence type="ECO:0000256" key="12">
    <source>
        <dbReference type="ARBA" id="ARBA00022786"/>
    </source>
</evidence>
<reference evidence="20" key="2">
    <citation type="journal article" date="2015" name="Gigascience">
        <title>Reconstructing a comprehensive transcriptome assembly of a white-pupal translocated strain of the pest fruit fly Bactrocera cucurbitae.</title>
        <authorList>
            <person name="Sim S.B."/>
            <person name="Calla B."/>
            <person name="Hall B."/>
            <person name="DeRego T."/>
            <person name="Geib S.M."/>
        </authorList>
    </citation>
    <scope>NUCLEOTIDE SEQUENCE</scope>
</reference>
<comment type="subcellular location">
    <subcellularLocation>
        <location evidence="2">Peroxisome membrane</location>
        <topology evidence="2">Multi-pass membrane protein</topology>
    </subcellularLocation>
</comment>
<evidence type="ECO:0000256" key="4">
    <source>
        <dbReference type="ARBA" id="ARBA00008704"/>
    </source>
</evidence>
<keyword evidence="13" id="KW-0862">Zinc</keyword>
<dbReference type="Gene3D" id="3.30.40.10">
    <property type="entry name" value="Zinc/RING finger domain, C3HC4 (zinc finger)"/>
    <property type="match status" value="1"/>
</dbReference>
<dbReference type="GO" id="GO:0061630">
    <property type="term" value="F:ubiquitin protein ligase activity"/>
    <property type="evidence" value="ECO:0007669"/>
    <property type="project" value="UniProtKB-EC"/>
</dbReference>
<evidence type="ECO:0000256" key="5">
    <source>
        <dbReference type="ARBA" id="ARBA00012483"/>
    </source>
</evidence>
<dbReference type="InterPro" id="IPR017907">
    <property type="entry name" value="Znf_RING_CS"/>
</dbReference>
<dbReference type="CDD" id="cd16527">
    <property type="entry name" value="RING-HC_PEX10"/>
    <property type="match status" value="1"/>
</dbReference>
<proteinExistence type="inferred from homology"/>
<evidence type="ECO:0000256" key="14">
    <source>
        <dbReference type="ARBA" id="ARBA00022927"/>
    </source>
</evidence>
<keyword evidence="17" id="KW-0576">Peroxisome</keyword>
<comment type="similarity">
    <text evidence="4">Belongs to the pex2/pex10/pex12 family.</text>
</comment>
<evidence type="ECO:0000256" key="7">
    <source>
        <dbReference type="ARBA" id="ARBA00022593"/>
    </source>
</evidence>
<protein>
    <recommendedName>
        <fullName evidence="5">RING-type E3 ubiquitin transferase</fullName>
        <ecNumber evidence="5">2.3.2.27</ecNumber>
    </recommendedName>
</protein>
<evidence type="ECO:0000256" key="16">
    <source>
        <dbReference type="ARBA" id="ARBA00023136"/>
    </source>
</evidence>
<evidence type="ECO:0000256" key="8">
    <source>
        <dbReference type="ARBA" id="ARBA00022679"/>
    </source>
</evidence>
<evidence type="ECO:0000256" key="18">
    <source>
        <dbReference type="PROSITE-ProRule" id="PRU00175"/>
    </source>
</evidence>
<organism evidence="20">
    <name type="scientific">Zeugodacus cucurbitae</name>
    <name type="common">Melon fruit fly</name>
    <name type="synonym">Bactrocera cucurbitae</name>
    <dbReference type="NCBI Taxonomy" id="28588"/>
    <lineage>
        <taxon>Eukaryota</taxon>
        <taxon>Metazoa</taxon>
        <taxon>Ecdysozoa</taxon>
        <taxon>Arthropoda</taxon>
        <taxon>Hexapoda</taxon>
        <taxon>Insecta</taxon>
        <taxon>Pterygota</taxon>
        <taxon>Neoptera</taxon>
        <taxon>Endopterygota</taxon>
        <taxon>Diptera</taxon>
        <taxon>Brachycera</taxon>
        <taxon>Muscomorpha</taxon>
        <taxon>Tephritoidea</taxon>
        <taxon>Tephritidae</taxon>
        <taxon>Zeugodacus</taxon>
        <taxon>Zeugodacus</taxon>
    </lineage>
</organism>
<dbReference type="InterPro" id="IPR001841">
    <property type="entry name" value="Znf_RING"/>
</dbReference>
<evidence type="ECO:0000256" key="15">
    <source>
        <dbReference type="ARBA" id="ARBA00022989"/>
    </source>
</evidence>
<dbReference type="GO" id="GO:0005778">
    <property type="term" value="C:peroxisomal membrane"/>
    <property type="evidence" value="ECO:0007669"/>
    <property type="project" value="UniProtKB-SubCell"/>
</dbReference>
<feature type="domain" description="RING-type" evidence="19">
    <location>
        <begin position="258"/>
        <end position="296"/>
    </location>
</feature>
<keyword evidence="8" id="KW-0808">Transferase</keyword>
<name>A0A0A1WM57_ZEUCU</name>
<dbReference type="InterPro" id="IPR025654">
    <property type="entry name" value="PEX2/10"/>
</dbReference>
<keyword evidence="12" id="KW-0833">Ubl conjugation pathway</keyword>
<comment type="pathway">
    <text evidence="3">Protein modification; protein ubiquitination.</text>
</comment>
<evidence type="ECO:0000256" key="6">
    <source>
        <dbReference type="ARBA" id="ARBA00022448"/>
    </source>
</evidence>
<evidence type="ECO:0000256" key="10">
    <source>
        <dbReference type="ARBA" id="ARBA00022723"/>
    </source>
</evidence>
<dbReference type="Pfam" id="PF04757">
    <property type="entry name" value="Pex2_Pex12"/>
    <property type="match status" value="1"/>
</dbReference>
<accession>A0A0A1WM57</accession>
<keyword evidence="9" id="KW-0812">Transmembrane</keyword>
<dbReference type="SMART" id="SM00184">
    <property type="entry name" value="RING"/>
    <property type="match status" value="1"/>
</dbReference>
<dbReference type="PROSITE" id="PS00518">
    <property type="entry name" value="ZF_RING_1"/>
    <property type="match status" value="1"/>
</dbReference>
<dbReference type="EC" id="2.3.2.27" evidence="5"/>
<evidence type="ECO:0000259" key="19">
    <source>
        <dbReference type="PROSITE" id="PS50089"/>
    </source>
</evidence>
<dbReference type="SUPFAM" id="SSF57850">
    <property type="entry name" value="RING/U-box"/>
    <property type="match status" value="1"/>
</dbReference>
<dbReference type="AlphaFoldDB" id="A0A0A1WM57"/>
<gene>
    <name evidence="20" type="primary">PEX10</name>
    <name evidence="20" type="ORF">g.6973</name>
</gene>
<evidence type="ECO:0000256" key="1">
    <source>
        <dbReference type="ARBA" id="ARBA00000900"/>
    </source>
</evidence>